<dbReference type="InterPro" id="IPR052935">
    <property type="entry name" value="Mg2+_PAP"/>
</dbReference>
<dbReference type="Pfam" id="PF09949">
    <property type="entry name" value="APP1_cat"/>
    <property type="match status" value="1"/>
</dbReference>
<dbReference type="AlphaFoldDB" id="A0A8K0PM70"/>
<feature type="region of interest" description="Disordered" evidence="1">
    <location>
        <begin position="314"/>
        <end position="338"/>
    </location>
</feature>
<comment type="caution">
    <text evidence="3">The sequence shown here is derived from an EMBL/GenBank/DDBJ whole genome shotgun (WGS) entry which is preliminary data.</text>
</comment>
<dbReference type="InterPro" id="IPR019236">
    <property type="entry name" value="APP1_cat"/>
</dbReference>
<dbReference type="GO" id="GO:0008195">
    <property type="term" value="F:phosphatidate phosphatase activity"/>
    <property type="evidence" value="ECO:0007669"/>
    <property type="project" value="InterPro"/>
</dbReference>
<dbReference type="GO" id="GO:0030479">
    <property type="term" value="C:actin cortical patch"/>
    <property type="evidence" value="ECO:0007669"/>
    <property type="project" value="TreeGrafter"/>
</dbReference>
<proteinExistence type="predicted"/>
<organism evidence="3 4">
    <name type="scientific">Elsinoe batatas</name>
    <dbReference type="NCBI Taxonomy" id="2601811"/>
    <lineage>
        <taxon>Eukaryota</taxon>
        <taxon>Fungi</taxon>
        <taxon>Dikarya</taxon>
        <taxon>Ascomycota</taxon>
        <taxon>Pezizomycotina</taxon>
        <taxon>Dothideomycetes</taxon>
        <taxon>Dothideomycetidae</taxon>
        <taxon>Myriangiales</taxon>
        <taxon>Elsinoaceae</taxon>
        <taxon>Elsinoe</taxon>
    </lineage>
</organism>
<dbReference type="OrthoDB" id="414243at2759"/>
<feature type="compositionally biased region" description="Basic and acidic residues" evidence="1">
    <location>
        <begin position="328"/>
        <end position="338"/>
    </location>
</feature>
<accession>A0A8K0PM70</accession>
<evidence type="ECO:0000313" key="3">
    <source>
        <dbReference type="EMBL" id="KAG8630719.1"/>
    </source>
</evidence>
<feature type="domain" description="Phosphatidate phosphatase APP1 catalytic" evidence="2">
    <location>
        <begin position="1"/>
        <end position="113"/>
    </location>
</feature>
<dbReference type="EMBL" id="JAESVG020000002">
    <property type="protein sequence ID" value="KAG8630719.1"/>
    <property type="molecule type" value="Genomic_DNA"/>
</dbReference>
<keyword evidence="4" id="KW-1185">Reference proteome</keyword>
<reference evidence="3" key="1">
    <citation type="submission" date="2021-07" db="EMBL/GenBank/DDBJ databases">
        <title>Elsinoe batatas strain:CRI-CJ2 Genome sequencing and assembly.</title>
        <authorList>
            <person name="Huang L."/>
        </authorList>
    </citation>
    <scope>NUCLEOTIDE SEQUENCE</scope>
    <source>
        <strain evidence="3">CRI-CJ2</strain>
    </source>
</reference>
<evidence type="ECO:0000259" key="2">
    <source>
        <dbReference type="Pfam" id="PF09949"/>
    </source>
</evidence>
<evidence type="ECO:0000313" key="4">
    <source>
        <dbReference type="Proteomes" id="UP000809789"/>
    </source>
</evidence>
<dbReference type="PANTHER" id="PTHR28208:SF2">
    <property type="entry name" value="PHOSPHATIDATE PHOSPHATASE APP1 CATALYTIC DOMAIN-CONTAINING PROTEIN"/>
    <property type="match status" value="1"/>
</dbReference>
<protein>
    <recommendedName>
        <fullName evidence="2">Phosphatidate phosphatase APP1 catalytic domain-containing protein</fullName>
    </recommendedName>
</protein>
<sequence>MPAMINAWRQAVPGIHFHYSTKTPELGAKFYIDGIEKYYPSGSWDFRPVGFANFFEALNGTNSRYRRLAKMVGRFPHRRFILLGDTSNPDTMRDYPKLMKEFPNQVQCILLRDTQETEAADWRTPSTRHMIGLPSHKYYFFSRPSDLRNISTGHLNMLASFPPTEMYALDRPLDEFKTGEGAILNPRLNESYTDDEPSYNPVGRLLINEGCFPPEFTPFTDKVPIDLIDKKNLFHAAKPHEARKLSKSRLTGITSVLRMVWWRVKCDFIKGRQSDKLRQHCRYDLRAGGNWTEHGDGKGWWDQDKMEYIRSYQPKEKHGHHHRHHPYHEHNQKQLESA</sequence>
<name>A0A8K0PM70_9PEZI</name>
<gene>
    <name evidence="3" type="ORF">KVT40_002338</name>
</gene>
<evidence type="ECO:0000256" key="1">
    <source>
        <dbReference type="SAM" id="MobiDB-lite"/>
    </source>
</evidence>
<dbReference type="Proteomes" id="UP000809789">
    <property type="component" value="Unassembled WGS sequence"/>
</dbReference>
<feature type="compositionally biased region" description="Basic residues" evidence="1">
    <location>
        <begin position="317"/>
        <end position="327"/>
    </location>
</feature>
<dbReference type="PANTHER" id="PTHR28208">
    <property type="entry name" value="PHOSPHATIDATE PHOSPHATASE APP1"/>
    <property type="match status" value="1"/>
</dbReference>